<protein>
    <submittedName>
        <fullName evidence="1">Uncharacterized protein</fullName>
    </submittedName>
</protein>
<accession>A0AAD6SPZ2</accession>
<gene>
    <name evidence="1" type="ORF">C8F04DRAFT_1263877</name>
</gene>
<proteinExistence type="predicted"/>
<keyword evidence="2" id="KW-1185">Reference proteome</keyword>
<dbReference type="EMBL" id="JARJCM010000091">
    <property type="protein sequence ID" value="KAJ7030355.1"/>
    <property type="molecule type" value="Genomic_DNA"/>
</dbReference>
<evidence type="ECO:0000313" key="2">
    <source>
        <dbReference type="Proteomes" id="UP001218188"/>
    </source>
</evidence>
<evidence type="ECO:0000313" key="1">
    <source>
        <dbReference type="EMBL" id="KAJ7030355.1"/>
    </source>
</evidence>
<name>A0AAD6SPZ2_9AGAR</name>
<organism evidence="1 2">
    <name type="scientific">Mycena alexandri</name>
    <dbReference type="NCBI Taxonomy" id="1745969"/>
    <lineage>
        <taxon>Eukaryota</taxon>
        <taxon>Fungi</taxon>
        <taxon>Dikarya</taxon>
        <taxon>Basidiomycota</taxon>
        <taxon>Agaricomycotina</taxon>
        <taxon>Agaricomycetes</taxon>
        <taxon>Agaricomycetidae</taxon>
        <taxon>Agaricales</taxon>
        <taxon>Marasmiineae</taxon>
        <taxon>Mycenaceae</taxon>
        <taxon>Mycena</taxon>
    </lineage>
</organism>
<reference evidence="1" key="1">
    <citation type="submission" date="2023-03" db="EMBL/GenBank/DDBJ databases">
        <title>Massive genome expansion in bonnet fungi (Mycena s.s.) driven by repeated elements and novel gene families across ecological guilds.</title>
        <authorList>
            <consortium name="Lawrence Berkeley National Laboratory"/>
            <person name="Harder C.B."/>
            <person name="Miyauchi S."/>
            <person name="Viragh M."/>
            <person name="Kuo A."/>
            <person name="Thoen E."/>
            <person name="Andreopoulos B."/>
            <person name="Lu D."/>
            <person name="Skrede I."/>
            <person name="Drula E."/>
            <person name="Henrissat B."/>
            <person name="Morin E."/>
            <person name="Kohler A."/>
            <person name="Barry K."/>
            <person name="LaButti K."/>
            <person name="Morin E."/>
            <person name="Salamov A."/>
            <person name="Lipzen A."/>
            <person name="Mereny Z."/>
            <person name="Hegedus B."/>
            <person name="Baldrian P."/>
            <person name="Stursova M."/>
            <person name="Weitz H."/>
            <person name="Taylor A."/>
            <person name="Grigoriev I.V."/>
            <person name="Nagy L.G."/>
            <person name="Martin F."/>
            <person name="Kauserud H."/>
        </authorList>
    </citation>
    <scope>NUCLEOTIDE SEQUENCE</scope>
    <source>
        <strain evidence="1">CBHHK200</strain>
    </source>
</reference>
<sequence>MLDALPLELTTEIFIFTLPEIPSDPHPANSPLLPAQTLDIGVIIHPQLETLLAFLTRSSCRLVSFSASARETLLAPLIPCLQAMPTLSSLRMTISSFEEDGSRLLQRLGDDISFLPRLEDLAIVSDGRLLFPYDLLLETLRARTALVPLRRFALLWTSHPGRFYLPDAPLEGQLRETGVDIHFGPYESDRR</sequence>
<comment type="caution">
    <text evidence="1">The sequence shown here is derived from an EMBL/GenBank/DDBJ whole genome shotgun (WGS) entry which is preliminary data.</text>
</comment>
<dbReference type="Proteomes" id="UP001218188">
    <property type="component" value="Unassembled WGS sequence"/>
</dbReference>
<dbReference type="AlphaFoldDB" id="A0AAD6SPZ2"/>